<dbReference type="OrthoDB" id="653455at2759"/>
<dbReference type="Proteomes" id="UP000623129">
    <property type="component" value="Unassembled WGS sequence"/>
</dbReference>
<evidence type="ECO:0000313" key="6">
    <source>
        <dbReference type="Proteomes" id="UP000623129"/>
    </source>
</evidence>
<reference evidence="5" key="1">
    <citation type="submission" date="2020-01" db="EMBL/GenBank/DDBJ databases">
        <title>Genome sequence of Kobresia littledalei, the first chromosome-level genome in the family Cyperaceae.</title>
        <authorList>
            <person name="Qu G."/>
        </authorList>
    </citation>
    <scope>NUCLEOTIDE SEQUENCE</scope>
    <source>
        <strain evidence="5">C.B.Clarke</strain>
        <tissue evidence="5">Leaf</tissue>
    </source>
</reference>
<feature type="region of interest" description="Disordered" evidence="4">
    <location>
        <begin position="1"/>
        <end position="31"/>
    </location>
</feature>
<dbReference type="AlphaFoldDB" id="A0A833QFV7"/>
<evidence type="ECO:0000256" key="4">
    <source>
        <dbReference type="SAM" id="MobiDB-lite"/>
    </source>
</evidence>
<keyword evidence="1" id="KW-0678">Repressor</keyword>
<comment type="caution">
    <text evidence="5">The sequence shown here is derived from an EMBL/GenBank/DDBJ whole genome shotgun (WGS) entry which is preliminary data.</text>
</comment>
<proteinExistence type="predicted"/>
<keyword evidence="2" id="KW-0805">Transcription regulation</keyword>
<evidence type="ECO:0000256" key="2">
    <source>
        <dbReference type="ARBA" id="ARBA00023015"/>
    </source>
</evidence>
<dbReference type="InterPro" id="IPR040356">
    <property type="entry name" value="SPEAR"/>
</dbReference>
<dbReference type="PANTHER" id="PTHR33388">
    <property type="entry name" value="OS01G0212500 PROTEIN"/>
    <property type="match status" value="1"/>
</dbReference>
<evidence type="ECO:0000313" key="5">
    <source>
        <dbReference type="EMBL" id="KAF3319791.1"/>
    </source>
</evidence>
<gene>
    <name evidence="5" type="ORF">FCM35_KLT21944</name>
</gene>
<dbReference type="EMBL" id="SWLB01000206">
    <property type="protein sequence ID" value="KAF3319791.1"/>
    <property type="molecule type" value="Genomic_DNA"/>
</dbReference>
<dbReference type="PANTHER" id="PTHR33388:SF18">
    <property type="entry name" value="PROTEIN SPEAR1"/>
    <property type="match status" value="1"/>
</dbReference>
<sequence>MDNKCNYGKTGSCKKGKRSISDKPKQPQRGLGVAQLEKIRMQNEIMANYIPSCQPPNQNGFEIGYVDASRRDTLYGGSHQRAAIRSSVHGEAVSFPHTVIGQQNEALPLFSQNLEDSMQWKTNYNYQASSMYYHCYQDSSKDNQEVDLELRLAL</sequence>
<evidence type="ECO:0000256" key="3">
    <source>
        <dbReference type="ARBA" id="ARBA00023163"/>
    </source>
</evidence>
<evidence type="ECO:0000256" key="1">
    <source>
        <dbReference type="ARBA" id="ARBA00022491"/>
    </source>
</evidence>
<keyword evidence="6" id="KW-1185">Reference proteome</keyword>
<name>A0A833QFV7_9POAL</name>
<keyword evidence="3" id="KW-0804">Transcription</keyword>
<protein>
    <submittedName>
        <fullName evidence="5">Uncharacterized protein</fullName>
    </submittedName>
</protein>
<organism evidence="5 6">
    <name type="scientific">Carex littledalei</name>
    <dbReference type="NCBI Taxonomy" id="544730"/>
    <lineage>
        <taxon>Eukaryota</taxon>
        <taxon>Viridiplantae</taxon>
        <taxon>Streptophyta</taxon>
        <taxon>Embryophyta</taxon>
        <taxon>Tracheophyta</taxon>
        <taxon>Spermatophyta</taxon>
        <taxon>Magnoliopsida</taxon>
        <taxon>Liliopsida</taxon>
        <taxon>Poales</taxon>
        <taxon>Cyperaceae</taxon>
        <taxon>Cyperoideae</taxon>
        <taxon>Cariceae</taxon>
        <taxon>Carex</taxon>
        <taxon>Carex subgen. Euthyceras</taxon>
    </lineage>
</organism>
<dbReference type="GO" id="GO:0003700">
    <property type="term" value="F:DNA-binding transcription factor activity"/>
    <property type="evidence" value="ECO:0007669"/>
    <property type="project" value="InterPro"/>
</dbReference>
<accession>A0A833QFV7</accession>